<evidence type="ECO:0000313" key="1">
    <source>
        <dbReference type="EMBL" id="TBW20767.1"/>
    </source>
</evidence>
<organism evidence="1 2">
    <name type="scientific">Arcanobacterium bovis</name>
    <dbReference type="NCBI Taxonomy" id="2529275"/>
    <lineage>
        <taxon>Bacteria</taxon>
        <taxon>Bacillati</taxon>
        <taxon>Actinomycetota</taxon>
        <taxon>Actinomycetes</taxon>
        <taxon>Actinomycetales</taxon>
        <taxon>Actinomycetaceae</taxon>
        <taxon>Arcanobacterium</taxon>
    </lineage>
</organism>
<dbReference type="InterPro" id="IPR021352">
    <property type="entry name" value="DUF2971"/>
</dbReference>
<protein>
    <submittedName>
        <fullName evidence="1">DUF2971 domain-containing protein</fullName>
    </submittedName>
</protein>
<gene>
    <name evidence="1" type="ORF">EZJ44_08260</name>
</gene>
<dbReference type="Proteomes" id="UP000293036">
    <property type="component" value="Unassembled WGS sequence"/>
</dbReference>
<proteinExistence type="predicted"/>
<dbReference type="Pfam" id="PF11185">
    <property type="entry name" value="DUF2971"/>
    <property type="match status" value="1"/>
</dbReference>
<accession>A0A4Q9UYU5</accession>
<keyword evidence="2" id="KW-1185">Reference proteome</keyword>
<dbReference type="RefSeq" id="WP_131282393.1">
    <property type="nucleotide sequence ID" value="NZ_JBHSLR010000008.1"/>
</dbReference>
<name>A0A4Q9UYU5_9ACTO</name>
<comment type="caution">
    <text evidence="1">The sequence shown here is derived from an EMBL/GenBank/DDBJ whole genome shotgun (WGS) entry which is preliminary data.</text>
</comment>
<dbReference type="EMBL" id="SJDT01000009">
    <property type="protein sequence ID" value="TBW20767.1"/>
    <property type="molecule type" value="Genomic_DNA"/>
</dbReference>
<evidence type="ECO:0000313" key="2">
    <source>
        <dbReference type="Proteomes" id="UP000293036"/>
    </source>
</evidence>
<sequence length="324" mass="36676">MKESEEPQILWHYTSIEAAMNIIKTGTLHASMIGEMNDAEEGRFPKNYLGESIRKYLSVDEEGNDKAIRLVHNGENSYSLQSVFLHEKFNSPDEIRALTAIKRVCGSTRPFRALHQKESKLHAFACCFSEDRDSLNQWYGYGKGNGVALGFNITCLKETFEKHGFKLSKVDYCNRYDRELGKEIWERMLVSTESAEEILEKYLETEGAFVKSNIFASEREWRAVRAVNSSCPSDGYSEIDFRVKNNRLIPYVETKLFDSGTTSGIPKIPSLTCVLLGPQNIGQEGWKIFLSQQGYVVGGIIPPSPMSKPENYIRLDNSAVPLQS</sequence>
<dbReference type="AlphaFoldDB" id="A0A4Q9UYU5"/>
<dbReference type="OrthoDB" id="1095921at2"/>
<reference evidence="1 2" key="1">
    <citation type="submission" date="2019-02" db="EMBL/GenBank/DDBJ databases">
        <title>Arcanobacterium bovis sp. nov., isolated from the milk of a cow with mastitis.</title>
        <authorList>
            <person name="Sammra O."/>
            <person name="Foster G."/>
            <person name="Hassan A."/>
            <person name="Alssahen M."/>
            <person name="Laemmler C."/>
            <person name="Borowiak M."/>
            <person name="Malorny B."/>
            <person name="Abdulmawjood A."/>
        </authorList>
    </citation>
    <scope>NUCLEOTIDE SEQUENCE [LARGE SCALE GENOMIC DNA]</scope>
    <source>
        <strain evidence="1 2">C605018/01/1</strain>
    </source>
</reference>